<name>A0A1H3BE46_EUBBA</name>
<dbReference type="RefSeq" id="WP_090242670.1">
    <property type="nucleotide sequence ID" value="NZ_FNOU01000002.1"/>
</dbReference>
<accession>A0A1H3BE46</accession>
<evidence type="ECO:0000256" key="1">
    <source>
        <dbReference type="SAM" id="MobiDB-lite"/>
    </source>
</evidence>
<dbReference type="STRING" id="1528.SAMN04488579_10216"/>
<proteinExistence type="predicted"/>
<dbReference type="Proteomes" id="UP000199652">
    <property type="component" value="Unassembled WGS sequence"/>
</dbReference>
<protein>
    <submittedName>
        <fullName evidence="2">Uncharacterized protein</fullName>
    </submittedName>
</protein>
<organism evidence="2 3">
    <name type="scientific">Eubacterium barkeri</name>
    <name type="common">Clostridium barkeri</name>
    <dbReference type="NCBI Taxonomy" id="1528"/>
    <lineage>
        <taxon>Bacteria</taxon>
        <taxon>Bacillati</taxon>
        <taxon>Bacillota</taxon>
        <taxon>Clostridia</taxon>
        <taxon>Eubacteriales</taxon>
        <taxon>Eubacteriaceae</taxon>
        <taxon>Eubacterium</taxon>
    </lineage>
</organism>
<keyword evidence="3" id="KW-1185">Reference proteome</keyword>
<dbReference type="AlphaFoldDB" id="A0A1H3BE46"/>
<sequence>MKKNCCEKCGKELGFLGRKHTINNDRIEIHYDSLCSDCYQVIKGGINQIETMYQRMIQKLKKDYGFDNMASVDIDTLIFLAVEAVMAVEPNYDDVGTHLNQTIINRTSRSANPMEDMAKIVERIIDYGFSLNKKNAQVVDFHGYFMRTTTYLEQIGMNSSDDIPRSYHYLFLSCRGMIAKNMETGRVLPIPVEEDMEVEYTLRQENGVLEIFLRNVFYTEDANKNLVLSAVDEEQVKTIRRILDQFNEVANRRKDRRKRDTMTIIKRNVFRDLSKVQPETKTEDIALDCILLCIVKNLMNDPEGRKSELYDSQGLAIELLEENFEINLKLLGLNTREDILDFLTKNTLLAEGFNVRYEDANEKAWAFFTTKGYILCFTKTRKFIYIFEDQFPNDIYYPCNDLIYKGYRFLQLAENQESAEGSGDYRTFDGMIFYSENIELMGKMNRFFSLNNIFYVMDKYIEAETQVYRDRDSLMEVKRVTDRLFGDFSYLPFCQYDEWAAIREKMKEDDFLLSQLIDEKTGGRDRHPTGDTTYTIRIMDAFNRGARELNNALKFGDLSVAKGILWGYFNESLVDTLSREWVRVAGDIVREGDSLEDAFSKYFNMADIESDKAYYLGLFIYYLMDKMVLPADDFLENYERCVPVYKNLGKRILEEEEESAPDLEFIKKEDQALGTASEGPKEVVTQEASSDMGEDKTASDIALEEDEGLKDPAEILAEKAAAEARVEKPIRRVIDDAASQESEES</sequence>
<evidence type="ECO:0000313" key="2">
    <source>
        <dbReference type="EMBL" id="SDX39309.1"/>
    </source>
</evidence>
<evidence type="ECO:0000313" key="3">
    <source>
        <dbReference type="Proteomes" id="UP000199652"/>
    </source>
</evidence>
<reference evidence="3" key="1">
    <citation type="submission" date="2016-10" db="EMBL/GenBank/DDBJ databases">
        <authorList>
            <person name="Varghese N."/>
            <person name="Submissions S."/>
        </authorList>
    </citation>
    <scope>NUCLEOTIDE SEQUENCE [LARGE SCALE GENOMIC DNA]</scope>
    <source>
        <strain evidence="3">VPI 5359</strain>
    </source>
</reference>
<dbReference type="OrthoDB" id="1761271at2"/>
<gene>
    <name evidence="2" type="ORF">SAMN04488579_10216</name>
</gene>
<feature type="region of interest" description="Disordered" evidence="1">
    <location>
        <begin position="671"/>
        <end position="709"/>
    </location>
</feature>
<dbReference type="EMBL" id="FNOU01000002">
    <property type="protein sequence ID" value="SDX39309.1"/>
    <property type="molecule type" value="Genomic_DNA"/>
</dbReference>